<dbReference type="PRINTS" id="PR00032">
    <property type="entry name" value="HTHARAC"/>
</dbReference>
<dbReference type="OrthoDB" id="9816011at2"/>
<keyword evidence="2" id="KW-0238">DNA-binding</keyword>
<dbReference type="Proteomes" id="UP000184041">
    <property type="component" value="Unassembled WGS sequence"/>
</dbReference>
<dbReference type="EMBL" id="FQUS01000013">
    <property type="protein sequence ID" value="SHF81624.1"/>
    <property type="molecule type" value="Genomic_DNA"/>
</dbReference>
<dbReference type="InterPro" id="IPR050908">
    <property type="entry name" value="SmbC-like"/>
</dbReference>
<dbReference type="InterPro" id="IPR010499">
    <property type="entry name" value="AraC_E-bd"/>
</dbReference>
<evidence type="ECO:0000256" key="1">
    <source>
        <dbReference type="ARBA" id="ARBA00023015"/>
    </source>
</evidence>
<sequence>MDNPENSQTHTDYISRINKVFDYIEDNIDKDLSLDELAAESHFSKYHFSRIFDAMVGETPFEFIKRVRLEKAATRLRLYPDETVTKIAFECGFNDLAVFSRNFRDFFGKSPTEWQDGNPEKSNHSQTFDSSDLYLDTERNRNHNMEALQSAQVRDLSDQTVAYIRHTGPYKGDEALFNRLFGRLFSWAGPRGLTGQRNADPLVIYHDDPCVTDPEKLRMSVCLPVPPDTTVDGEIGKMERSGGRFLVARFVIAPQDMPKAWEWIYGSWFPSSGYQPADVVPFEVYPEPPENGKLTVEICVPVKPL</sequence>
<dbReference type="PROSITE" id="PS00041">
    <property type="entry name" value="HTH_ARAC_FAMILY_1"/>
    <property type="match status" value="1"/>
</dbReference>
<name>A0A1M5ER62_9BACT</name>
<dbReference type="RefSeq" id="WP_073065029.1">
    <property type="nucleotide sequence ID" value="NZ_FQUS01000013.1"/>
</dbReference>
<keyword evidence="3" id="KW-0804">Transcription</keyword>
<evidence type="ECO:0000313" key="6">
    <source>
        <dbReference type="EMBL" id="SHF81624.1"/>
    </source>
</evidence>
<accession>A0A1M5ER62</accession>
<dbReference type="GO" id="GO:0043565">
    <property type="term" value="F:sequence-specific DNA binding"/>
    <property type="evidence" value="ECO:0007669"/>
    <property type="project" value="InterPro"/>
</dbReference>
<gene>
    <name evidence="6" type="ORF">SAMN05443144_113137</name>
</gene>
<feature type="domain" description="HTH araC/xylS-type" evidence="5">
    <location>
        <begin position="18"/>
        <end position="117"/>
    </location>
</feature>
<evidence type="ECO:0000256" key="4">
    <source>
        <dbReference type="SAM" id="MobiDB-lite"/>
    </source>
</evidence>
<dbReference type="PANTHER" id="PTHR40055:SF2">
    <property type="entry name" value="DNA GYRASE INHIBITOR"/>
    <property type="match status" value="1"/>
</dbReference>
<dbReference type="AlphaFoldDB" id="A0A1M5ER62"/>
<dbReference type="PANTHER" id="PTHR40055">
    <property type="entry name" value="TRANSCRIPTIONAL REGULATOR YGIV-RELATED"/>
    <property type="match status" value="1"/>
</dbReference>
<dbReference type="InterPro" id="IPR018060">
    <property type="entry name" value="HTH_AraC"/>
</dbReference>
<dbReference type="InterPro" id="IPR018062">
    <property type="entry name" value="HTH_AraC-typ_CS"/>
</dbReference>
<evidence type="ECO:0000313" key="7">
    <source>
        <dbReference type="Proteomes" id="UP000184041"/>
    </source>
</evidence>
<dbReference type="SMART" id="SM00871">
    <property type="entry name" value="AraC_E_bind"/>
    <property type="match status" value="1"/>
</dbReference>
<dbReference type="Pfam" id="PF12833">
    <property type="entry name" value="HTH_18"/>
    <property type="match status" value="1"/>
</dbReference>
<evidence type="ECO:0000259" key="5">
    <source>
        <dbReference type="PROSITE" id="PS01124"/>
    </source>
</evidence>
<dbReference type="Gene3D" id="3.20.80.10">
    <property type="entry name" value="Regulatory factor, effector binding domain"/>
    <property type="match status" value="1"/>
</dbReference>
<organism evidence="6 7">
    <name type="scientific">Fodinibius roseus</name>
    <dbReference type="NCBI Taxonomy" id="1194090"/>
    <lineage>
        <taxon>Bacteria</taxon>
        <taxon>Pseudomonadati</taxon>
        <taxon>Balneolota</taxon>
        <taxon>Balneolia</taxon>
        <taxon>Balneolales</taxon>
        <taxon>Balneolaceae</taxon>
        <taxon>Fodinibius</taxon>
    </lineage>
</organism>
<dbReference type="STRING" id="1194090.SAMN05443144_113137"/>
<dbReference type="GO" id="GO:0003700">
    <property type="term" value="F:DNA-binding transcription factor activity"/>
    <property type="evidence" value="ECO:0007669"/>
    <property type="project" value="InterPro"/>
</dbReference>
<dbReference type="InterPro" id="IPR009057">
    <property type="entry name" value="Homeodomain-like_sf"/>
</dbReference>
<dbReference type="InterPro" id="IPR029442">
    <property type="entry name" value="GyrI-like"/>
</dbReference>
<dbReference type="Pfam" id="PF06445">
    <property type="entry name" value="GyrI-like"/>
    <property type="match status" value="1"/>
</dbReference>
<feature type="region of interest" description="Disordered" evidence="4">
    <location>
        <begin position="111"/>
        <end position="130"/>
    </location>
</feature>
<dbReference type="InterPro" id="IPR020449">
    <property type="entry name" value="Tscrpt_reg_AraC-type_HTH"/>
</dbReference>
<dbReference type="SUPFAM" id="SSF46689">
    <property type="entry name" value="Homeodomain-like"/>
    <property type="match status" value="2"/>
</dbReference>
<reference evidence="6 7" key="1">
    <citation type="submission" date="2016-11" db="EMBL/GenBank/DDBJ databases">
        <authorList>
            <person name="Jaros S."/>
            <person name="Januszkiewicz K."/>
            <person name="Wedrychowicz H."/>
        </authorList>
    </citation>
    <scope>NUCLEOTIDE SEQUENCE [LARGE SCALE GENOMIC DNA]</scope>
    <source>
        <strain evidence="6 7">DSM 21986</strain>
    </source>
</reference>
<dbReference type="PROSITE" id="PS01124">
    <property type="entry name" value="HTH_ARAC_FAMILY_2"/>
    <property type="match status" value="1"/>
</dbReference>
<dbReference type="SUPFAM" id="SSF55136">
    <property type="entry name" value="Probable bacterial effector-binding domain"/>
    <property type="match status" value="1"/>
</dbReference>
<keyword evidence="7" id="KW-1185">Reference proteome</keyword>
<proteinExistence type="predicted"/>
<dbReference type="InterPro" id="IPR011256">
    <property type="entry name" value="Reg_factor_effector_dom_sf"/>
</dbReference>
<evidence type="ECO:0000256" key="3">
    <source>
        <dbReference type="ARBA" id="ARBA00023163"/>
    </source>
</evidence>
<dbReference type="SMART" id="SM00342">
    <property type="entry name" value="HTH_ARAC"/>
    <property type="match status" value="1"/>
</dbReference>
<keyword evidence="1" id="KW-0805">Transcription regulation</keyword>
<protein>
    <submittedName>
        <fullName evidence="6">Transcriptional regulator, AraC family</fullName>
    </submittedName>
</protein>
<evidence type="ECO:0000256" key="2">
    <source>
        <dbReference type="ARBA" id="ARBA00023125"/>
    </source>
</evidence>
<dbReference type="Gene3D" id="1.10.10.60">
    <property type="entry name" value="Homeodomain-like"/>
    <property type="match status" value="2"/>
</dbReference>